<dbReference type="Proteomes" id="UP000582981">
    <property type="component" value="Unassembled WGS sequence"/>
</dbReference>
<dbReference type="AlphaFoldDB" id="A0A7Y7WCX2"/>
<dbReference type="RefSeq" id="WP_177143963.1">
    <property type="nucleotide sequence ID" value="NZ_JACAPU010000013.1"/>
</dbReference>
<protein>
    <submittedName>
        <fullName evidence="1">Uncharacterized protein</fullName>
    </submittedName>
</protein>
<evidence type="ECO:0000313" key="2">
    <source>
        <dbReference type="Proteomes" id="UP000582981"/>
    </source>
</evidence>
<reference evidence="1 2" key="1">
    <citation type="submission" date="2020-04" db="EMBL/GenBank/DDBJ databases">
        <title>Molecular characterization of pseudomonads from Agaricus bisporus reveal novel blotch 2 pathogens in Western Europe.</title>
        <authorList>
            <person name="Taparia T."/>
            <person name="Krijger M."/>
            <person name="Haynes E."/>
            <person name="Elpinstone J.G."/>
            <person name="Noble R."/>
            <person name="Van Der Wolf J."/>
        </authorList>
    </citation>
    <scope>NUCLEOTIDE SEQUENCE [LARGE SCALE GENOMIC DNA]</scope>
    <source>
        <strain evidence="1 2">F1001</strain>
    </source>
</reference>
<comment type="caution">
    <text evidence="1">The sequence shown here is derived from an EMBL/GenBank/DDBJ whole genome shotgun (WGS) entry which is preliminary data.</text>
</comment>
<proteinExistence type="predicted"/>
<evidence type="ECO:0000313" key="1">
    <source>
        <dbReference type="EMBL" id="NWB47087.1"/>
    </source>
</evidence>
<accession>A0A7Y7WCX2</accession>
<name>A0A7Y7WCX2_9PSED</name>
<dbReference type="EMBL" id="JACAPU010000013">
    <property type="protein sequence ID" value="NWB47087.1"/>
    <property type="molecule type" value="Genomic_DNA"/>
</dbReference>
<sequence length="197" mass="22523">MSSEFKREDRYIVIKRKDLEKVPVAYRSALVDPMLSLLSHLPPREFVVIESDWPEYRMVWAMLEHRMAGKPVPNFNDWRRADELQQRLTLTDERVDLLEGLLREAAAFEVGENDKDAWQDLLSQISLELTPTSALKLTEADDDWHMNPCKLGHRDVGAAGGVAHCYTCDEKITAATTQESFEQWNTTHPAGQEPAKS</sequence>
<gene>
    <name evidence="1" type="ORF">HX829_11325</name>
</gene>
<organism evidence="1 2">
    <name type="scientific">Pseudomonas gingeri</name>
    <dbReference type="NCBI Taxonomy" id="117681"/>
    <lineage>
        <taxon>Bacteria</taxon>
        <taxon>Pseudomonadati</taxon>
        <taxon>Pseudomonadota</taxon>
        <taxon>Gammaproteobacteria</taxon>
        <taxon>Pseudomonadales</taxon>
        <taxon>Pseudomonadaceae</taxon>
        <taxon>Pseudomonas</taxon>
    </lineage>
</organism>